<dbReference type="Proteomes" id="UP000215377">
    <property type="component" value="Unassembled WGS sequence"/>
</dbReference>
<gene>
    <name evidence="1" type="ORF">ATO3_16030</name>
</gene>
<evidence type="ECO:0008006" key="3">
    <source>
        <dbReference type="Google" id="ProtNLM"/>
    </source>
</evidence>
<dbReference type="SUPFAM" id="SSF53850">
    <property type="entry name" value="Periplasmic binding protein-like II"/>
    <property type="match status" value="1"/>
</dbReference>
<evidence type="ECO:0000313" key="2">
    <source>
        <dbReference type="Proteomes" id="UP000215377"/>
    </source>
</evidence>
<protein>
    <recommendedName>
        <fullName evidence="3">Phosphate ABC transporter substrate-binding protein</fullName>
    </recommendedName>
</protein>
<dbReference type="Pfam" id="PF12974">
    <property type="entry name" value="Phosphonate-bd"/>
    <property type="match status" value="1"/>
</dbReference>
<reference evidence="1 2" key="1">
    <citation type="submission" date="2013-04" db="EMBL/GenBank/DDBJ databases">
        <title>Oceanicola sp. 22II1-22F33 Genome Sequencing.</title>
        <authorList>
            <person name="Lai Q."/>
            <person name="Li G."/>
            <person name="Shao Z."/>
        </authorList>
    </citation>
    <scope>NUCLEOTIDE SEQUENCE [LARGE SCALE GENOMIC DNA]</scope>
    <source>
        <strain evidence="1 2">22II1-22F33</strain>
    </source>
</reference>
<dbReference type="EMBL" id="AQQR01000006">
    <property type="protein sequence ID" value="OWU72666.1"/>
    <property type="molecule type" value="Genomic_DNA"/>
</dbReference>
<comment type="caution">
    <text evidence="1">The sequence shown here is derived from an EMBL/GenBank/DDBJ whole genome shotgun (WGS) entry which is preliminary data.</text>
</comment>
<accession>A0A225NGR4</accession>
<organism evidence="1 2">
    <name type="scientific">Marinibacterium profundimaris</name>
    <dbReference type="NCBI Taxonomy" id="1679460"/>
    <lineage>
        <taxon>Bacteria</taxon>
        <taxon>Pseudomonadati</taxon>
        <taxon>Pseudomonadota</taxon>
        <taxon>Alphaproteobacteria</taxon>
        <taxon>Rhodobacterales</taxon>
        <taxon>Paracoccaceae</taxon>
        <taxon>Marinibacterium</taxon>
    </lineage>
</organism>
<sequence length="235" mass="24811">MAPVQAANDAYWSAIRAELGHGPERMVRPDDLWPVWRAPDLLLAQTCSLPFRGPLRGQVTLVGTPDFGLPGCPPGHYRSAIVVRRGDEPRDGARMAINDPFSQSGWGNPSAWLSAQGITPGPIFGTGAHAASVRALAEGRADMAGIDLLSWTMFDELGLLPEGLEIAGLTEPSLGTPYITAKGRDPEPIARAIGAAIARLDPAFRDALHLKGFVQHGEAAYLAEAMPPVPAVAAA</sequence>
<keyword evidence="2" id="KW-1185">Reference proteome</keyword>
<dbReference type="AlphaFoldDB" id="A0A225NGR4"/>
<proteinExistence type="predicted"/>
<name>A0A225NGR4_9RHOB</name>
<dbReference type="Gene3D" id="3.40.190.10">
    <property type="entry name" value="Periplasmic binding protein-like II"/>
    <property type="match status" value="1"/>
</dbReference>
<evidence type="ECO:0000313" key="1">
    <source>
        <dbReference type="EMBL" id="OWU72666.1"/>
    </source>
</evidence>